<gene>
    <name evidence="2" type="ORF">AKO1_013047</name>
</gene>
<dbReference type="EMBL" id="JAOPGA020000847">
    <property type="protein sequence ID" value="KAL0482422.1"/>
    <property type="molecule type" value="Genomic_DNA"/>
</dbReference>
<dbReference type="Gene3D" id="1.25.40.20">
    <property type="entry name" value="Ankyrin repeat-containing domain"/>
    <property type="match status" value="1"/>
</dbReference>
<reference evidence="2 3" key="1">
    <citation type="submission" date="2024-03" db="EMBL/GenBank/DDBJ databases">
        <title>The Acrasis kona genome and developmental transcriptomes reveal deep origins of eukaryotic multicellular pathways.</title>
        <authorList>
            <person name="Sheikh S."/>
            <person name="Fu C.-J."/>
            <person name="Brown M.W."/>
            <person name="Baldauf S.L."/>
        </authorList>
    </citation>
    <scope>NUCLEOTIDE SEQUENCE [LARGE SCALE GENOMIC DNA]</scope>
    <source>
        <strain evidence="2 3">ATCC MYA-3509</strain>
    </source>
</reference>
<name>A0AAW2Z1D2_9EUKA</name>
<sequence>MYFIEKFNFFYIHNALNSNNGNLLKNALINLNHDLLDLLFIFLEHGEPVKLLDAPDIICMNRVKNGIEAYLRRIDAFKPGFIDLNCIVDGHDLVSYASGVDVDLLKYLVEEKGMPLVRPGVINPIKCALDTAYPETIFPNIKYMLQREPKLITSKGIKKQPFKPLIYIMQMKSTVKHSDVFKLLLEAQCKLSGSSQDPLRLSVEDTQELLTKIVKNFVISPYIEELLDYVDIRTLCVELNGEPPLIVSFIKNLFVNVPIFITLCKKFEQFRQLIAKARLNNGDTCLHILLRHNPNCSSISHLIDICGACTENDLKEQPINVCNFTGPSKCVDLLISKGADINHLSHAGESCVSRHVSVSHFITSYILHIDLNVRYHHKNKNIFHLLMEADKVDPVAFGFILEKPNAWVLLIEEDDDGVTPLSKLLQDDALFRYKKNLAFYKRFSETDHSHQFGPAYVDLRNLILLNLNITGNNYEPYTFIRNLRNCISCSQYIHVLEPKLINFMQNMDPQELYLALFMFPKNRPLVFSPETHCNIFQLVCINGHRELFKHILLMVKQKDERLNPVFLQEPVSGKSVTHLIPLVKDDFIKRYIIESTTSAGGRNTSGLSLKHQNKSRSKHPEETRRTKPVEDEKCMIM</sequence>
<organism evidence="2 3">
    <name type="scientific">Acrasis kona</name>
    <dbReference type="NCBI Taxonomy" id="1008807"/>
    <lineage>
        <taxon>Eukaryota</taxon>
        <taxon>Discoba</taxon>
        <taxon>Heterolobosea</taxon>
        <taxon>Tetramitia</taxon>
        <taxon>Eutetramitia</taxon>
        <taxon>Acrasidae</taxon>
        <taxon>Acrasis</taxon>
    </lineage>
</organism>
<keyword evidence="3" id="KW-1185">Reference proteome</keyword>
<evidence type="ECO:0000313" key="2">
    <source>
        <dbReference type="EMBL" id="KAL0482422.1"/>
    </source>
</evidence>
<comment type="caution">
    <text evidence="2">The sequence shown here is derived from an EMBL/GenBank/DDBJ whole genome shotgun (WGS) entry which is preliminary data.</text>
</comment>
<dbReference type="SUPFAM" id="SSF48403">
    <property type="entry name" value="Ankyrin repeat"/>
    <property type="match status" value="1"/>
</dbReference>
<proteinExistence type="predicted"/>
<protein>
    <submittedName>
        <fullName evidence="2">Uncharacterized protein</fullName>
    </submittedName>
</protein>
<accession>A0AAW2Z1D2</accession>
<evidence type="ECO:0000313" key="3">
    <source>
        <dbReference type="Proteomes" id="UP001431209"/>
    </source>
</evidence>
<dbReference type="AlphaFoldDB" id="A0AAW2Z1D2"/>
<evidence type="ECO:0000256" key="1">
    <source>
        <dbReference type="SAM" id="MobiDB-lite"/>
    </source>
</evidence>
<dbReference type="Proteomes" id="UP001431209">
    <property type="component" value="Unassembled WGS sequence"/>
</dbReference>
<feature type="region of interest" description="Disordered" evidence="1">
    <location>
        <begin position="601"/>
        <end position="637"/>
    </location>
</feature>
<dbReference type="InterPro" id="IPR036770">
    <property type="entry name" value="Ankyrin_rpt-contain_sf"/>
</dbReference>
<feature type="compositionally biased region" description="Basic and acidic residues" evidence="1">
    <location>
        <begin position="618"/>
        <end position="637"/>
    </location>
</feature>